<dbReference type="EMBL" id="MLFT02000004">
    <property type="protein sequence ID" value="PHT49596.1"/>
    <property type="molecule type" value="Genomic_DNA"/>
</dbReference>
<evidence type="ECO:0000256" key="5">
    <source>
        <dbReference type="SAM" id="MobiDB-lite"/>
    </source>
</evidence>
<evidence type="ECO:0000256" key="1">
    <source>
        <dbReference type="ARBA" id="ARBA00022723"/>
    </source>
</evidence>
<comment type="caution">
    <text evidence="7">The sequence shown here is derived from an EMBL/GenBank/DDBJ whole genome shotgun (WGS) entry which is preliminary data.</text>
</comment>
<evidence type="ECO:0000256" key="4">
    <source>
        <dbReference type="PROSITE-ProRule" id="PRU00723"/>
    </source>
</evidence>
<accession>A0A2G2WWF7</accession>
<feature type="compositionally biased region" description="Low complexity" evidence="5">
    <location>
        <begin position="326"/>
        <end position="337"/>
    </location>
</feature>
<dbReference type="PANTHER" id="PTHR36886">
    <property type="entry name" value="PROTEIN FRIGIDA-ESSENTIAL 1"/>
    <property type="match status" value="1"/>
</dbReference>
<feature type="compositionally biased region" description="Polar residues" evidence="5">
    <location>
        <begin position="408"/>
        <end position="421"/>
    </location>
</feature>
<dbReference type="GO" id="GO:0008270">
    <property type="term" value="F:zinc ion binding"/>
    <property type="evidence" value="ECO:0007669"/>
    <property type="project" value="UniProtKB-KW"/>
</dbReference>
<organism evidence="7 8">
    <name type="scientific">Capsicum baccatum</name>
    <name type="common">Peruvian pepper</name>
    <dbReference type="NCBI Taxonomy" id="33114"/>
    <lineage>
        <taxon>Eukaryota</taxon>
        <taxon>Viridiplantae</taxon>
        <taxon>Streptophyta</taxon>
        <taxon>Embryophyta</taxon>
        <taxon>Tracheophyta</taxon>
        <taxon>Spermatophyta</taxon>
        <taxon>Magnoliopsida</taxon>
        <taxon>eudicotyledons</taxon>
        <taxon>Gunneridae</taxon>
        <taxon>Pentapetalae</taxon>
        <taxon>asterids</taxon>
        <taxon>lamiids</taxon>
        <taxon>Solanales</taxon>
        <taxon>Solanaceae</taxon>
        <taxon>Solanoideae</taxon>
        <taxon>Capsiceae</taxon>
        <taxon>Capsicum</taxon>
    </lineage>
</organism>
<gene>
    <name evidence="7" type="ORF">CQW23_09343</name>
</gene>
<name>A0A2G2WWF7_CAPBA</name>
<feature type="region of interest" description="Disordered" evidence="5">
    <location>
        <begin position="488"/>
        <end position="508"/>
    </location>
</feature>
<dbReference type="AlphaFoldDB" id="A0A2G2WWF7"/>
<evidence type="ECO:0000259" key="6">
    <source>
        <dbReference type="PROSITE" id="PS50103"/>
    </source>
</evidence>
<evidence type="ECO:0000313" key="8">
    <source>
        <dbReference type="Proteomes" id="UP000224567"/>
    </source>
</evidence>
<keyword evidence="2 4" id="KW-0863">Zinc-finger</keyword>
<dbReference type="PROSITE" id="PS50103">
    <property type="entry name" value="ZF_C3H1"/>
    <property type="match status" value="1"/>
</dbReference>
<dbReference type="Pfam" id="PF00642">
    <property type="entry name" value="zf-CCCH"/>
    <property type="match status" value="1"/>
</dbReference>
<feature type="region of interest" description="Disordered" evidence="5">
    <location>
        <begin position="435"/>
        <end position="454"/>
    </location>
</feature>
<dbReference type="Pfam" id="PF23030">
    <property type="entry name" value="SCAF11-like_C"/>
    <property type="match status" value="1"/>
</dbReference>
<feature type="region of interest" description="Disordered" evidence="5">
    <location>
        <begin position="326"/>
        <end position="365"/>
    </location>
</feature>
<reference evidence="8" key="2">
    <citation type="journal article" date="2017" name="J. Anim. Genet.">
        <title>Multiple reference genome sequences of hot pepper reveal the massive evolution of plant disease resistance genes by retroduplication.</title>
        <authorList>
            <person name="Kim S."/>
            <person name="Park J."/>
            <person name="Yeom S.-I."/>
            <person name="Kim Y.-M."/>
            <person name="Seo E."/>
            <person name="Kim K.-T."/>
            <person name="Kim M.-S."/>
            <person name="Lee J.M."/>
            <person name="Cheong K."/>
            <person name="Shin H.-S."/>
            <person name="Kim S.-B."/>
            <person name="Han K."/>
            <person name="Lee J."/>
            <person name="Park M."/>
            <person name="Lee H.-A."/>
            <person name="Lee H.-Y."/>
            <person name="Lee Y."/>
            <person name="Oh S."/>
            <person name="Lee J.H."/>
            <person name="Choi E."/>
            <person name="Choi E."/>
            <person name="Lee S.E."/>
            <person name="Jeon J."/>
            <person name="Kim H."/>
            <person name="Choi G."/>
            <person name="Song H."/>
            <person name="Lee J."/>
            <person name="Lee S.-C."/>
            <person name="Kwon J.-K."/>
            <person name="Lee H.-Y."/>
            <person name="Koo N."/>
            <person name="Hong Y."/>
            <person name="Kim R.W."/>
            <person name="Kang W.-H."/>
            <person name="Huh J.H."/>
            <person name="Kang B.-C."/>
            <person name="Yang T.-J."/>
            <person name="Lee Y.-H."/>
            <person name="Bennetzen J.L."/>
            <person name="Choi D."/>
        </authorList>
    </citation>
    <scope>NUCLEOTIDE SEQUENCE [LARGE SCALE GENOMIC DNA]</scope>
    <source>
        <strain evidence="8">cv. PBC81</strain>
    </source>
</reference>
<dbReference type="InterPro" id="IPR036855">
    <property type="entry name" value="Znf_CCCH_sf"/>
</dbReference>
<feature type="compositionally biased region" description="Polar residues" evidence="5">
    <location>
        <begin position="435"/>
        <end position="453"/>
    </location>
</feature>
<dbReference type="SUPFAM" id="SSF90229">
    <property type="entry name" value="CCCH zinc finger"/>
    <property type="match status" value="1"/>
</dbReference>
<dbReference type="InterPro" id="IPR052650">
    <property type="entry name" value="Zinc_finger_CCCH"/>
</dbReference>
<keyword evidence="8" id="KW-1185">Reference proteome</keyword>
<feature type="zinc finger region" description="C3H1-type" evidence="4">
    <location>
        <begin position="172"/>
        <end position="199"/>
    </location>
</feature>
<keyword evidence="1 4" id="KW-0479">Metal-binding</keyword>
<dbReference type="STRING" id="33114.A0A2G2WWF7"/>
<dbReference type="InterPro" id="IPR000571">
    <property type="entry name" value="Znf_CCCH"/>
</dbReference>
<reference evidence="7 8" key="1">
    <citation type="journal article" date="2017" name="Genome Biol.">
        <title>New reference genome sequences of hot pepper reveal the massive evolution of plant disease-resistance genes by retroduplication.</title>
        <authorList>
            <person name="Kim S."/>
            <person name="Park J."/>
            <person name="Yeom S.I."/>
            <person name="Kim Y.M."/>
            <person name="Seo E."/>
            <person name="Kim K.T."/>
            <person name="Kim M.S."/>
            <person name="Lee J.M."/>
            <person name="Cheong K."/>
            <person name="Shin H.S."/>
            <person name="Kim S.B."/>
            <person name="Han K."/>
            <person name="Lee J."/>
            <person name="Park M."/>
            <person name="Lee H.A."/>
            <person name="Lee H.Y."/>
            <person name="Lee Y."/>
            <person name="Oh S."/>
            <person name="Lee J.H."/>
            <person name="Choi E."/>
            <person name="Choi E."/>
            <person name="Lee S.E."/>
            <person name="Jeon J."/>
            <person name="Kim H."/>
            <person name="Choi G."/>
            <person name="Song H."/>
            <person name="Lee J."/>
            <person name="Lee S.C."/>
            <person name="Kwon J.K."/>
            <person name="Lee H.Y."/>
            <person name="Koo N."/>
            <person name="Hong Y."/>
            <person name="Kim R.W."/>
            <person name="Kang W.H."/>
            <person name="Huh J.H."/>
            <person name="Kang B.C."/>
            <person name="Yang T.J."/>
            <person name="Lee Y.H."/>
            <person name="Bennetzen J.L."/>
            <person name="Choi D."/>
        </authorList>
    </citation>
    <scope>NUCLEOTIDE SEQUENCE [LARGE SCALE GENOMIC DNA]</scope>
    <source>
        <strain evidence="8">cv. PBC81</strain>
    </source>
</reference>
<dbReference type="PANTHER" id="PTHR36886:SF3">
    <property type="entry name" value="PROTEIN FRIGIDA-ESSENTIAL 1"/>
    <property type="match status" value="1"/>
</dbReference>
<dbReference type="OrthoDB" id="1935339at2759"/>
<feature type="domain" description="C3H1-type" evidence="6">
    <location>
        <begin position="172"/>
        <end position="199"/>
    </location>
</feature>
<evidence type="ECO:0000256" key="3">
    <source>
        <dbReference type="ARBA" id="ARBA00022833"/>
    </source>
</evidence>
<feature type="region of interest" description="Disordered" evidence="5">
    <location>
        <begin position="408"/>
        <end position="429"/>
    </location>
</feature>
<evidence type="ECO:0000256" key="2">
    <source>
        <dbReference type="ARBA" id="ARBA00022771"/>
    </source>
</evidence>
<proteinExistence type="predicted"/>
<evidence type="ECO:0000313" key="7">
    <source>
        <dbReference type="EMBL" id="PHT49596.1"/>
    </source>
</evidence>
<dbReference type="InterPro" id="IPR057031">
    <property type="entry name" value="SFR19-like_C"/>
</dbReference>
<sequence length="642" mass="71597">MWEVALEVQLLDIGSVEGSDNRRWQEYGNQILEPLGLEQHLRPAFSTQQEPVANLLQHTPLIKCGNDSCRISNSDETRERIDGKRILINSDVQASGFECGETNTKRIQPFGQELDAEILTDVKGKEAVGVQFTEGGDQEAVNDLKQTSRRLDVLKTRQRSLSPAADSRGGSKRLAMRCEFFARGWCIKGNSCRFLHIKEHVTSHEKDGSLDETMMKSKIADDKGLEENCKTSVLDGSSDSVQSAVRSGENLKLREELYMRTGGPSSTPDIGRESLGCNPYLAAYSASSSQFLKDGSLHKNSLHHDLRHCSSSRKIDALDDQRLLDSSQEYSSSRSTSLQHKSSAFPSSKARLSQIDLSRDTRHSSDYRTVGSFDDWEPSVPFRPSFLLTQMIGFPESLYDPIRDSIDQSNVGDGPSKFSTSGKGGSVLTKHMQTNADPVSTGTLGPEQSSNKVPISGQIHHRDILPDNLSDKDLPSNETDTADTAVAHQENMNTSSKEEKLSSSANLKGVTKADKFNLSTEVLQSRPRKKTHLESERLRQGNEIDTDWKKDRSVNKESRVMKQFHAALVEFVKELLRPTWSEGLMSKDAYKMIVKKTVDKVEHSLHPNQIPNTAESIEEYFDISQPKLAKLIEAYVEKYGKA</sequence>
<keyword evidence="3 4" id="KW-0862">Zinc</keyword>
<dbReference type="Proteomes" id="UP000224567">
    <property type="component" value="Unassembled WGS sequence"/>
</dbReference>
<protein>
    <recommendedName>
        <fullName evidence="6">C3H1-type domain-containing protein</fullName>
    </recommendedName>
</protein>